<dbReference type="RefSeq" id="WP_022636967.1">
    <property type="nucleotide sequence ID" value="NZ_ASJR01000011.1"/>
</dbReference>
<dbReference type="OrthoDB" id="7054688at2"/>
<sequence length="322" mass="35542">MEVVTKISLIILFFTLSLPPLMAEEMDTSAPSVLVIRSEGVDFEEVVRGIRYELEGTFSIVDKVVEEDDGVSVIAALKEEHSPEVVVLMNNVQINMYREYQQGLDTEHYTPTVSVMAASVGPYIQDIENSVAIEYEIPVVTSAVAVRNVFNLDVQRIGIVHREYLSGFVEENRIFCQSEGIDLVTRSVSDANEVGQALSELEDEDIDALWIPNDNALLTQELIVGTWIPFVNENRLATIVGVEALVNPDFSFGNFAVVPDNAALGSQASNLIFDLMYGDWTVFESGATQPPLSVKTVVNGRAGRDFFGIDQDDLVSVDRVLE</sequence>
<dbReference type="EMBL" id="ASJR01000011">
    <property type="protein sequence ID" value="ERP31648.1"/>
    <property type="molecule type" value="Genomic_DNA"/>
</dbReference>
<protein>
    <recommendedName>
        <fullName evidence="3">ABC transporter substrate-binding protein</fullName>
    </recommendedName>
</protein>
<accession>U7D6T4</accession>
<proteinExistence type="predicted"/>
<evidence type="ECO:0000313" key="2">
    <source>
        <dbReference type="Proteomes" id="UP000017148"/>
    </source>
</evidence>
<dbReference type="AlphaFoldDB" id="U7D6T4"/>
<evidence type="ECO:0000313" key="1">
    <source>
        <dbReference type="EMBL" id="ERP31648.1"/>
    </source>
</evidence>
<dbReference type="Gene3D" id="3.40.50.2300">
    <property type="match status" value="1"/>
</dbReference>
<keyword evidence="2" id="KW-1185">Reference proteome</keyword>
<gene>
    <name evidence="1" type="ORF">CALK_1512</name>
</gene>
<dbReference type="STRING" id="1313304.CALK_1512"/>
<comment type="caution">
    <text evidence="1">The sequence shown here is derived from an EMBL/GenBank/DDBJ whole genome shotgun (WGS) entry which is preliminary data.</text>
</comment>
<organism evidence="1 2">
    <name type="scientific">Chitinivibrio alkaliphilus ACht1</name>
    <dbReference type="NCBI Taxonomy" id="1313304"/>
    <lineage>
        <taxon>Bacteria</taxon>
        <taxon>Pseudomonadati</taxon>
        <taxon>Fibrobacterota</taxon>
        <taxon>Chitinivibrionia</taxon>
        <taxon>Chitinivibrionales</taxon>
        <taxon>Chitinivibrionaceae</taxon>
        <taxon>Chitinivibrio</taxon>
    </lineage>
</organism>
<evidence type="ECO:0008006" key="3">
    <source>
        <dbReference type="Google" id="ProtNLM"/>
    </source>
</evidence>
<dbReference type="Proteomes" id="UP000017148">
    <property type="component" value="Unassembled WGS sequence"/>
</dbReference>
<reference evidence="1 2" key="1">
    <citation type="journal article" date="2013" name="Environ. Microbiol.">
        <title>Genome analysis of Chitinivibrio alkaliphilus gen. nov., sp. nov., a novel extremely haloalkaliphilic anaerobic chitinolytic bacterium from the candidate phylum Termite Group 3.</title>
        <authorList>
            <person name="Sorokin D.Y."/>
            <person name="Gumerov V.M."/>
            <person name="Rakitin A.L."/>
            <person name="Beletsky A.V."/>
            <person name="Damste J.S."/>
            <person name="Muyzer G."/>
            <person name="Mardanov A.V."/>
            <person name="Ravin N.V."/>
        </authorList>
    </citation>
    <scope>NUCLEOTIDE SEQUENCE [LARGE SCALE GENOMIC DNA]</scope>
    <source>
        <strain evidence="1 2">ACht1</strain>
    </source>
</reference>
<name>U7D6T4_9BACT</name>